<feature type="transmembrane region" description="Helical" evidence="7">
    <location>
        <begin position="264"/>
        <end position="297"/>
    </location>
</feature>
<feature type="transmembrane region" description="Helical" evidence="7">
    <location>
        <begin position="458"/>
        <end position="479"/>
    </location>
</feature>
<dbReference type="EMBL" id="WTXG01000008">
    <property type="protein sequence ID" value="KAI0303847.1"/>
    <property type="molecule type" value="Genomic_DNA"/>
</dbReference>
<evidence type="ECO:0000256" key="5">
    <source>
        <dbReference type="ARBA" id="ARBA00022989"/>
    </source>
</evidence>
<keyword evidence="3" id="KW-0813">Transport</keyword>
<feature type="transmembrane region" description="Helical" evidence="7">
    <location>
        <begin position="589"/>
        <end position="612"/>
    </location>
</feature>
<dbReference type="Proteomes" id="UP001203297">
    <property type="component" value="Unassembled WGS sequence"/>
</dbReference>
<evidence type="ECO:0000256" key="4">
    <source>
        <dbReference type="ARBA" id="ARBA00022692"/>
    </source>
</evidence>
<comment type="subcellular location">
    <subcellularLocation>
        <location evidence="1">Membrane</location>
        <topology evidence="1">Multi-pass membrane protein</topology>
    </subcellularLocation>
</comment>
<evidence type="ECO:0000256" key="3">
    <source>
        <dbReference type="ARBA" id="ARBA00022448"/>
    </source>
</evidence>
<feature type="transmembrane region" description="Helical" evidence="7">
    <location>
        <begin position="69"/>
        <end position="90"/>
    </location>
</feature>
<feature type="transmembrane region" description="Helical" evidence="7">
    <location>
        <begin position="429"/>
        <end position="449"/>
    </location>
</feature>
<reference evidence="8" key="1">
    <citation type="journal article" date="2022" name="New Phytol.">
        <title>Evolutionary transition to the ectomycorrhizal habit in the genomes of a hyperdiverse lineage of mushroom-forming fungi.</title>
        <authorList>
            <person name="Looney B."/>
            <person name="Miyauchi S."/>
            <person name="Morin E."/>
            <person name="Drula E."/>
            <person name="Courty P.E."/>
            <person name="Kohler A."/>
            <person name="Kuo A."/>
            <person name="LaButti K."/>
            <person name="Pangilinan J."/>
            <person name="Lipzen A."/>
            <person name="Riley R."/>
            <person name="Andreopoulos W."/>
            <person name="He G."/>
            <person name="Johnson J."/>
            <person name="Nolan M."/>
            <person name="Tritt A."/>
            <person name="Barry K.W."/>
            <person name="Grigoriev I.V."/>
            <person name="Nagy L.G."/>
            <person name="Hibbett D."/>
            <person name="Henrissat B."/>
            <person name="Matheny P.B."/>
            <person name="Labbe J."/>
            <person name="Martin F.M."/>
        </authorList>
    </citation>
    <scope>NUCLEOTIDE SEQUENCE</scope>
    <source>
        <strain evidence="8">BPL690</strain>
    </source>
</reference>
<feature type="transmembrane region" description="Helical" evidence="7">
    <location>
        <begin position="12"/>
        <end position="30"/>
    </location>
</feature>
<evidence type="ECO:0000256" key="6">
    <source>
        <dbReference type="ARBA" id="ARBA00023136"/>
    </source>
</evidence>
<sequence length="635" mass="68365">MSSASPEFTLRAVMLGLLIGCLLCFTNLYFGLQTGWISMMSLQSAIIGFLISKLLVLHITPQETVVLQTTAVATGTMPLAAGFVGIIPALSLLDEQKDGSRAITLTWTSAVAWSCAIAYFGVFMSPPIRKRVIVDEQLTFPSGTATAQVISVLHKLPSNSGLRRRPGYSPLNLQDEEPSPLLDSIDDSQDPEIETIEGVQNEGWSSLTWSFLASGMLTLAAYFFPVIFSLPLFGGYLARHWLWTFTPSLSYVGQGASMPGDGYISLRFMCIGIIMGFPTTLSMNFGMLIGWGVLSPLSKYYGWAPGPVGDMVTGARGWILWISLAIMSSDSLVSLIPVAREYIGKLTSNREAVETEDRLVPNRWVFWGIACSTVIGISIVWLVFGKEGIKPWATLISFVLGALLSILGVRALGETDLNPVSGLGKISQLLFAVIQPGNVVANIIAGGVAEAGAQQAQFYGQLIGSTLSIPVTVTAFILYNKAYTIPGPTFPAPTAYVWLSLARLLRDGSLPEKSAVFMLSFAIIFALISAFKTYASRRRLWYAKWIPSGVAFAIGFLNTPSFSLARLVGGIIEYIYYTRLASRGKSGDIKLIVVASGFVLGEGVMSVACLVLRTFGVGIVSCWGCNSVMCGGCPP</sequence>
<comment type="caution">
    <text evidence="8">The sequence shown here is derived from an EMBL/GenBank/DDBJ whole genome shotgun (WGS) entry which is preliminary data.</text>
</comment>
<accession>A0AAD4M861</accession>
<feature type="transmembrane region" description="Helical" evidence="7">
    <location>
        <begin position="318"/>
        <end position="339"/>
    </location>
</feature>
<feature type="transmembrane region" description="Helical" evidence="7">
    <location>
        <begin position="102"/>
        <end position="122"/>
    </location>
</feature>
<evidence type="ECO:0000313" key="9">
    <source>
        <dbReference type="Proteomes" id="UP001203297"/>
    </source>
</evidence>
<dbReference type="Pfam" id="PF03169">
    <property type="entry name" value="OPT"/>
    <property type="match status" value="1"/>
</dbReference>
<proteinExistence type="inferred from homology"/>
<organism evidence="8 9">
    <name type="scientific">Multifurca ochricompacta</name>
    <dbReference type="NCBI Taxonomy" id="376703"/>
    <lineage>
        <taxon>Eukaryota</taxon>
        <taxon>Fungi</taxon>
        <taxon>Dikarya</taxon>
        <taxon>Basidiomycota</taxon>
        <taxon>Agaricomycotina</taxon>
        <taxon>Agaricomycetes</taxon>
        <taxon>Russulales</taxon>
        <taxon>Russulaceae</taxon>
        <taxon>Multifurca</taxon>
    </lineage>
</organism>
<dbReference type="InterPro" id="IPR045035">
    <property type="entry name" value="YSL-like"/>
</dbReference>
<feature type="transmembrane region" description="Helical" evidence="7">
    <location>
        <begin position="364"/>
        <end position="384"/>
    </location>
</feature>
<evidence type="ECO:0000256" key="2">
    <source>
        <dbReference type="ARBA" id="ARBA00008807"/>
    </source>
</evidence>
<dbReference type="GO" id="GO:0000329">
    <property type="term" value="C:fungal-type vacuole membrane"/>
    <property type="evidence" value="ECO:0007669"/>
    <property type="project" value="TreeGrafter"/>
</dbReference>
<feature type="transmembrane region" description="Helical" evidence="7">
    <location>
        <begin position="514"/>
        <end position="531"/>
    </location>
</feature>
<dbReference type="AlphaFoldDB" id="A0AAD4M861"/>
<feature type="transmembrane region" description="Helical" evidence="7">
    <location>
        <begin position="552"/>
        <end position="577"/>
    </location>
</feature>
<gene>
    <name evidence="8" type="ORF">B0F90DRAFT_1709590</name>
</gene>
<feature type="transmembrane region" description="Helical" evidence="7">
    <location>
        <begin position="36"/>
        <end position="57"/>
    </location>
</feature>
<protein>
    <submittedName>
        <fullName evidence="8">OPT oligopeptide transporter protein-domain-containing protein</fullName>
    </submittedName>
</protein>
<evidence type="ECO:0000313" key="8">
    <source>
        <dbReference type="EMBL" id="KAI0303847.1"/>
    </source>
</evidence>
<evidence type="ECO:0000256" key="7">
    <source>
        <dbReference type="SAM" id="Phobius"/>
    </source>
</evidence>
<evidence type="ECO:0000256" key="1">
    <source>
        <dbReference type="ARBA" id="ARBA00004141"/>
    </source>
</evidence>
<keyword evidence="9" id="KW-1185">Reference proteome</keyword>
<name>A0AAD4M861_9AGAM</name>
<dbReference type="GO" id="GO:0035673">
    <property type="term" value="F:oligopeptide transmembrane transporter activity"/>
    <property type="evidence" value="ECO:0007669"/>
    <property type="project" value="InterPro"/>
</dbReference>
<keyword evidence="6 7" id="KW-0472">Membrane</keyword>
<comment type="similarity">
    <text evidence="2">Belongs to the oligopeptide OPT transporter family.</text>
</comment>
<keyword evidence="5 7" id="KW-1133">Transmembrane helix</keyword>
<dbReference type="InterPro" id="IPR004813">
    <property type="entry name" value="OPT"/>
</dbReference>
<dbReference type="PANTHER" id="PTHR31645:SF0">
    <property type="entry name" value="OLIGOPEPTIDE TRANSPORTER YGL114W-RELATED"/>
    <property type="match status" value="1"/>
</dbReference>
<feature type="transmembrane region" description="Helical" evidence="7">
    <location>
        <begin position="219"/>
        <end position="238"/>
    </location>
</feature>
<dbReference type="NCBIfam" id="TIGR00728">
    <property type="entry name" value="OPT_sfam"/>
    <property type="match status" value="1"/>
</dbReference>
<keyword evidence="4 7" id="KW-0812">Transmembrane</keyword>
<feature type="transmembrane region" description="Helical" evidence="7">
    <location>
        <begin position="391"/>
        <end position="409"/>
    </location>
</feature>
<dbReference type="PANTHER" id="PTHR31645">
    <property type="entry name" value="OLIGOPEPTIDE TRANSPORTER YGL114W-RELATED"/>
    <property type="match status" value="1"/>
</dbReference>